<dbReference type="Pfam" id="PF00297">
    <property type="entry name" value="Ribosomal_L3"/>
    <property type="match status" value="1"/>
</dbReference>
<dbReference type="FunFam" id="2.40.30.10:FF:000004">
    <property type="entry name" value="50S ribosomal protein L3"/>
    <property type="match status" value="1"/>
</dbReference>
<evidence type="ECO:0000256" key="4">
    <source>
        <dbReference type="ARBA" id="ARBA00023274"/>
    </source>
</evidence>
<comment type="subcellular location">
    <subcellularLocation>
        <location evidence="1">Plastid</location>
        <location evidence="1">Chloroplast</location>
    </subcellularLocation>
</comment>
<sequence length="374" mass="41656">MNRLLHPLQRQITPLSRTTPSLLSNNHFTPQTQSRSLSFKLRASPSPPKPSHIPPTSEWFPASHKYGKTTSRPGLLCLKVGCTQLWDEWGILQPVTILHADRNRVLQVKRFEKEGYSAIQVGAGGRKKKKERKPDVRRVGGFVDRVKWNKHASKTLEEYGLEVWEDGYVPDIAREFRVHEGVAEAVQGMRDSDEDGILRLGAGQFIVGQKVDASGTTKGKGFQGVMKKHGFKGQPATHGVSKTHRHAGSTGQCQDPGRVFKGKKMAGRMGGERRTVKNLEVVGIDRGRELVYVKGQVPGPKGGWIEVRDSKKSNNLSTELVKGVNEVNEGGVYEGDEVPIVFKRRKGVDGNGEEVWVKGKRKIEDPRLEESMEM</sequence>
<dbReference type="HAMAP" id="MF_01325_B">
    <property type="entry name" value="Ribosomal_uL3_B"/>
    <property type="match status" value="1"/>
</dbReference>
<evidence type="ECO:0000256" key="6">
    <source>
        <dbReference type="SAM" id="MobiDB-lite"/>
    </source>
</evidence>
<organism evidence="7 8">
    <name type="scientific">Triparma columacea</name>
    <dbReference type="NCBI Taxonomy" id="722753"/>
    <lineage>
        <taxon>Eukaryota</taxon>
        <taxon>Sar</taxon>
        <taxon>Stramenopiles</taxon>
        <taxon>Ochrophyta</taxon>
        <taxon>Bolidophyceae</taxon>
        <taxon>Parmales</taxon>
        <taxon>Triparmaceae</taxon>
        <taxon>Triparma</taxon>
    </lineage>
</organism>
<proteinExistence type="inferred from homology"/>
<comment type="similarity">
    <text evidence="2">Belongs to the universal ribosomal protein uL3 family.</text>
</comment>
<dbReference type="GO" id="GO:0009507">
    <property type="term" value="C:chloroplast"/>
    <property type="evidence" value="ECO:0007669"/>
    <property type="project" value="UniProtKB-SubCell"/>
</dbReference>
<comment type="caution">
    <text evidence="7">The sequence shown here is derived from an EMBL/GenBank/DDBJ whole genome shotgun (WGS) entry which is preliminary data.</text>
</comment>
<evidence type="ECO:0000313" key="7">
    <source>
        <dbReference type="EMBL" id="GMI45096.1"/>
    </source>
</evidence>
<gene>
    <name evidence="7" type="ORF">TrCOL_g10290</name>
</gene>
<evidence type="ECO:0000256" key="1">
    <source>
        <dbReference type="ARBA" id="ARBA00004229"/>
    </source>
</evidence>
<keyword evidence="3" id="KW-0689">Ribosomal protein</keyword>
<evidence type="ECO:0000256" key="2">
    <source>
        <dbReference type="ARBA" id="ARBA00006540"/>
    </source>
</evidence>
<evidence type="ECO:0000256" key="5">
    <source>
        <dbReference type="ARBA" id="ARBA00035209"/>
    </source>
</evidence>
<dbReference type="InterPro" id="IPR009000">
    <property type="entry name" value="Transl_B-barrel_sf"/>
</dbReference>
<accession>A0A9W7GHY8</accession>
<dbReference type="OrthoDB" id="274683at2759"/>
<dbReference type="AlphaFoldDB" id="A0A9W7GHY8"/>
<dbReference type="SUPFAM" id="SSF50447">
    <property type="entry name" value="Translation proteins"/>
    <property type="match status" value="1"/>
</dbReference>
<dbReference type="GO" id="GO:0003735">
    <property type="term" value="F:structural constituent of ribosome"/>
    <property type="evidence" value="ECO:0007669"/>
    <property type="project" value="InterPro"/>
</dbReference>
<protein>
    <recommendedName>
        <fullName evidence="5">Large ribosomal subunit protein uL3m</fullName>
    </recommendedName>
</protein>
<dbReference type="InterPro" id="IPR000597">
    <property type="entry name" value="Ribosomal_uL3"/>
</dbReference>
<dbReference type="EMBL" id="BRYA01000237">
    <property type="protein sequence ID" value="GMI45096.1"/>
    <property type="molecule type" value="Genomic_DNA"/>
</dbReference>
<dbReference type="Gene3D" id="2.40.30.10">
    <property type="entry name" value="Translation factors"/>
    <property type="match status" value="2"/>
</dbReference>
<dbReference type="GO" id="GO:0005762">
    <property type="term" value="C:mitochondrial large ribosomal subunit"/>
    <property type="evidence" value="ECO:0007669"/>
    <property type="project" value="TreeGrafter"/>
</dbReference>
<dbReference type="InterPro" id="IPR019927">
    <property type="entry name" value="Ribosomal_uL3_bac/org-type"/>
</dbReference>
<name>A0A9W7GHY8_9STRA</name>
<dbReference type="Proteomes" id="UP001165065">
    <property type="component" value="Unassembled WGS sequence"/>
</dbReference>
<dbReference type="PANTHER" id="PTHR11229">
    <property type="entry name" value="50S RIBOSOMAL PROTEIN L3"/>
    <property type="match status" value="1"/>
</dbReference>
<feature type="region of interest" description="Disordered" evidence="6">
    <location>
        <begin position="229"/>
        <end position="259"/>
    </location>
</feature>
<feature type="compositionally biased region" description="Polar residues" evidence="6">
    <location>
        <begin position="15"/>
        <end position="37"/>
    </location>
</feature>
<keyword evidence="4" id="KW-0687">Ribonucleoprotein</keyword>
<evidence type="ECO:0000313" key="8">
    <source>
        <dbReference type="Proteomes" id="UP001165065"/>
    </source>
</evidence>
<reference evidence="8" key="1">
    <citation type="journal article" date="2023" name="Commun. Biol.">
        <title>Genome analysis of Parmales, the sister group of diatoms, reveals the evolutionary specialization of diatoms from phago-mixotrophs to photoautotrophs.</title>
        <authorList>
            <person name="Ban H."/>
            <person name="Sato S."/>
            <person name="Yoshikawa S."/>
            <person name="Yamada K."/>
            <person name="Nakamura Y."/>
            <person name="Ichinomiya M."/>
            <person name="Sato N."/>
            <person name="Blanc-Mathieu R."/>
            <person name="Endo H."/>
            <person name="Kuwata A."/>
            <person name="Ogata H."/>
        </authorList>
    </citation>
    <scope>NUCLEOTIDE SEQUENCE [LARGE SCALE GENOMIC DNA]</scope>
</reference>
<dbReference type="PANTHER" id="PTHR11229:SF8">
    <property type="entry name" value="LARGE RIBOSOMAL SUBUNIT PROTEIN UL3M"/>
    <property type="match status" value="1"/>
</dbReference>
<dbReference type="NCBIfam" id="TIGR03625">
    <property type="entry name" value="L3_bact"/>
    <property type="match status" value="1"/>
</dbReference>
<keyword evidence="8" id="KW-1185">Reference proteome</keyword>
<dbReference type="GO" id="GO:0006412">
    <property type="term" value="P:translation"/>
    <property type="evidence" value="ECO:0007669"/>
    <property type="project" value="InterPro"/>
</dbReference>
<evidence type="ECO:0000256" key="3">
    <source>
        <dbReference type="ARBA" id="ARBA00022980"/>
    </source>
</evidence>
<feature type="region of interest" description="Disordered" evidence="6">
    <location>
        <begin position="15"/>
        <end position="58"/>
    </location>
</feature>